<keyword evidence="3" id="KW-1185">Reference proteome</keyword>
<dbReference type="InterPro" id="IPR000210">
    <property type="entry name" value="BTB/POZ_dom"/>
</dbReference>
<reference evidence="2 3" key="1">
    <citation type="submission" date="2016-05" db="EMBL/GenBank/DDBJ databases">
        <title>Comparative analysis of secretome profiles of manganese(II)-oxidizing ascomycete fungi.</title>
        <authorList>
            <consortium name="DOE Joint Genome Institute"/>
            <person name="Zeiner C.A."/>
            <person name="Purvine S.O."/>
            <person name="Zink E.M."/>
            <person name="Wu S."/>
            <person name="Pasa-Tolic L."/>
            <person name="Chaput D.L."/>
            <person name="Haridas S."/>
            <person name="Grigoriev I.V."/>
            <person name="Santelli C.M."/>
            <person name="Hansel C.M."/>
        </authorList>
    </citation>
    <scope>NUCLEOTIDE SEQUENCE [LARGE SCALE GENOMIC DNA]</scope>
    <source>
        <strain evidence="2 3">SRC1lrK2f</strain>
    </source>
</reference>
<proteinExistence type="predicted"/>
<dbReference type="Gene3D" id="3.30.710.10">
    <property type="entry name" value="Potassium Channel Kv1.1, Chain A"/>
    <property type="match status" value="1"/>
</dbReference>
<evidence type="ECO:0000313" key="3">
    <source>
        <dbReference type="Proteomes" id="UP000077248"/>
    </source>
</evidence>
<dbReference type="OMA" id="TFASEFW"/>
<name>A0A177D4F8_ALTAL</name>
<organism evidence="2 3">
    <name type="scientific">Alternaria alternata</name>
    <name type="common">Alternaria rot fungus</name>
    <name type="synonym">Torula alternata</name>
    <dbReference type="NCBI Taxonomy" id="5599"/>
    <lineage>
        <taxon>Eukaryota</taxon>
        <taxon>Fungi</taxon>
        <taxon>Dikarya</taxon>
        <taxon>Ascomycota</taxon>
        <taxon>Pezizomycotina</taxon>
        <taxon>Dothideomycetes</taxon>
        <taxon>Pleosporomycetidae</taxon>
        <taxon>Pleosporales</taxon>
        <taxon>Pleosporineae</taxon>
        <taxon>Pleosporaceae</taxon>
        <taxon>Alternaria</taxon>
        <taxon>Alternaria sect. Alternaria</taxon>
        <taxon>Alternaria alternata complex</taxon>
    </lineage>
</organism>
<dbReference type="EMBL" id="KV441499">
    <property type="protein sequence ID" value="OAG14583.1"/>
    <property type="molecule type" value="Genomic_DNA"/>
</dbReference>
<protein>
    <recommendedName>
        <fullName evidence="1">BTB domain-containing protein</fullName>
    </recommendedName>
</protein>
<dbReference type="PROSITE" id="PS50097">
    <property type="entry name" value="BTB"/>
    <property type="match status" value="1"/>
</dbReference>
<gene>
    <name evidence="2" type="ORF">CC77DRAFT_1025732</name>
</gene>
<dbReference type="RefSeq" id="XP_018380004.1">
    <property type="nucleotide sequence ID" value="XM_018526128.1"/>
</dbReference>
<dbReference type="GeneID" id="29111722"/>
<dbReference type="SUPFAM" id="SSF54695">
    <property type="entry name" value="POZ domain"/>
    <property type="match status" value="1"/>
</dbReference>
<dbReference type="Pfam" id="PF00651">
    <property type="entry name" value="BTB"/>
    <property type="match status" value="1"/>
</dbReference>
<dbReference type="InterPro" id="IPR011333">
    <property type="entry name" value="SKP1/BTB/POZ_sf"/>
</dbReference>
<feature type="domain" description="BTB" evidence="1">
    <location>
        <begin position="21"/>
        <end position="96"/>
    </location>
</feature>
<accession>A0A177D4F8</accession>
<dbReference type="AlphaFoldDB" id="A0A177D4F8"/>
<dbReference type="Proteomes" id="UP000077248">
    <property type="component" value="Unassembled WGS sequence"/>
</dbReference>
<sequence length="333" mass="37969">MEETNDSNDSITTKIEVATHGDVILVVGPHNKKIRVYSSVLKNASKYFRVMFGPHFAEGQNLDSDNPKEVSMTEDNAHALEVICNVIHLRNDAVPHSLSPKEIFEIATAADKFDCVVALRYASAIWLNPKGVEDILELGYLMAAAYILDDAQAFGDITISMMLHHQGSYLPLADQVVGLTDWVPWKVLYLLEERRNRMRTELQHILFNGSTDAGMDESSSCTCAWGAVHSLAHTELLQHEDLRPLQVLDVTVSKIVEKMEQMRDPLMPKQWERCDYRWHGEPRYRATRGDRLNGFRERNRLCLDCVRDGTTTTNQVHRTKGCITNQRKFPWES</sequence>
<evidence type="ECO:0000259" key="1">
    <source>
        <dbReference type="PROSITE" id="PS50097"/>
    </source>
</evidence>
<dbReference type="VEuPathDB" id="FungiDB:CC77DRAFT_1025732"/>
<dbReference type="KEGG" id="aalt:CC77DRAFT_1025732"/>
<dbReference type="CDD" id="cd18186">
    <property type="entry name" value="BTB_POZ_ZBTB_KLHL-like"/>
    <property type="match status" value="1"/>
</dbReference>
<evidence type="ECO:0000313" key="2">
    <source>
        <dbReference type="EMBL" id="OAG14583.1"/>
    </source>
</evidence>